<proteinExistence type="predicted"/>
<name>A0A427MFV7_9HYPH</name>
<reference evidence="2 3" key="1">
    <citation type="submission" date="2018-11" db="EMBL/GenBank/DDBJ databases">
        <authorList>
            <person name="Huo Y."/>
        </authorList>
    </citation>
    <scope>NUCLEOTIDE SEQUENCE [LARGE SCALE GENOMIC DNA]</scope>
    <source>
        <strain evidence="2 3">DSM 30132</strain>
    </source>
</reference>
<dbReference type="EMBL" id="RJJT01000017">
    <property type="protein sequence ID" value="RSB66828.1"/>
    <property type="molecule type" value="Genomic_DNA"/>
</dbReference>
<gene>
    <name evidence="2" type="ORF">EFD55_23190</name>
</gene>
<sequence>MERPGTFAAAACWLVRTRSRRRTVANDRKETVGQLAHDKWEREGMPDGWRMQNRQEPEAESQAGNLWSQLTPPGEDGHGQGKVTPVGMAADRMDLGESGLIKPLQ</sequence>
<feature type="region of interest" description="Disordered" evidence="1">
    <location>
        <begin position="23"/>
        <end position="105"/>
    </location>
</feature>
<accession>A0A427MFV7</accession>
<protein>
    <submittedName>
        <fullName evidence="2">DUF2934 domain-containing protein</fullName>
    </submittedName>
</protein>
<evidence type="ECO:0000313" key="2">
    <source>
        <dbReference type="EMBL" id="RSB66828.1"/>
    </source>
</evidence>
<dbReference type="AlphaFoldDB" id="A0A427MFV7"/>
<organism evidence="2 3">
    <name type="scientific">Rhizobium pisi</name>
    <dbReference type="NCBI Taxonomy" id="574561"/>
    <lineage>
        <taxon>Bacteria</taxon>
        <taxon>Pseudomonadati</taxon>
        <taxon>Pseudomonadota</taxon>
        <taxon>Alphaproteobacteria</taxon>
        <taxon>Hyphomicrobiales</taxon>
        <taxon>Rhizobiaceae</taxon>
        <taxon>Rhizobium/Agrobacterium group</taxon>
        <taxon>Rhizobium</taxon>
    </lineage>
</organism>
<comment type="caution">
    <text evidence="2">The sequence shown here is derived from an EMBL/GenBank/DDBJ whole genome shotgun (WGS) entry which is preliminary data.</text>
</comment>
<dbReference type="Proteomes" id="UP000277279">
    <property type="component" value="Unassembled WGS sequence"/>
</dbReference>
<feature type="compositionally biased region" description="Basic and acidic residues" evidence="1">
    <location>
        <begin position="24"/>
        <end position="45"/>
    </location>
</feature>
<evidence type="ECO:0000313" key="3">
    <source>
        <dbReference type="Proteomes" id="UP000277279"/>
    </source>
</evidence>
<feature type="compositionally biased region" description="Polar residues" evidence="1">
    <location>
        <begin position="62"/>
        <end position="71"/>
    </location>
</feature>
<evidence type="ECO:0000256" key="1">
    <source>
        <dbReference type="SAM" id="MobiDB-lite"/>
    </source>
</evidence>